<evidence type="ECO:0000313" key="1">
    <source>
        <dbReference type="EMBL" id="MCV9888849.1"/>
    </source>
</evidence>
<evidence type="ECO:0008006" key="3">
    <source>
        <dbReference type="Google" id="ProtNLM"/>
    </source>
</evidence>
<protein>
    <recommendedName>
        <fullName evidence="3">DUF5082 domain-containing protein</fullName>
    </recommendedName>
</protein>
<proteinExistence type="predicted"/>
<comment type="caution">
    <text evidence="1">The sequence shown here is derived from an EMBL/GenBank/DDBJ whole genome shotgun (WGS) entry which is preliminary data.</text>
</comment>
<accession>A0ABT3DPM2</accession>
<gene>
    <name evidence="1" type="ORF">OIH86_24645</name>
</gene>
<keyword evidence="2" id="KW-1185">Reference proteome</keyword>
<dbReference type="RefSeq" id="WP_264144876.1">
    <property type="nucleotide sequence ID" value="NZ_JAOYEY010000052.1"/>
</dbReference>
<reference evidence="1 2" key="1">
    <citation type="submission" date="2022-10" db="EMBL/GenBank/DDBJ databases">
        <title>Draft genome assembly of moderately radiation resistant bacterium Metabacillus halosaccharovorans.</title>
        <authorList>
            <person name="Pal S."/>
            <person name="Gopinathan A."/>
        </authorList>
    </citation>
    <scope>NUCLEOTIDE SEQUENCE [LARGE SCALE GENOMIC DNA]</scope>
    <source>
        <strain evidence="1 2">VITHBRA001</strain>
    </source>
</reference>
<dbReference type="EMBL" id="JAOYEY010000052">
    <property type="protein sequence ID" value="MCV9888849.1"/>
    <property type="molecule type" value="Genomic_DNA"/>
</dbReference>
<name>A0ABT3DPM2_9BACI</name>
<evidence type="ECO:0000313" key="2">
    <source>
        <dbReference type="Proteomes" id="UP001526147"/>
    </source>
</evidence>
<organism evidence="1 2">
    <name type="scientific">Metabacillus halosaccharovorans</name>
    <dbReference type="NCBI Taxonomy" id="930124"/>
    <lineage>
        <taxon>Bacteria</taxon>
        <taxon>Bacillati</taxon>
        <taxon>Bacillota</taxon>
        <taxon>Bacilli</taxon>
        <taxon>Bacillales</taxon>
        <taxon>Bacillaceae</taxon>
        <taxon>Metabacillus</taxon>
    </lineage>
</organism>
<dbReference type="Proteomes" id="UP001526147">
    <property type="component" value="Unassembled WGS sequence"/>
</dbReference>
<sequence>MSDYFTYDQRLKIKVPQLTKSWTAYNLQTQNKILTEWERIRGSIPDRIGELEAEINNKQEALNIEEDFNRSCELNHEISELASIINDLWIWFRTTQRISNAKIHN</sequence>